<dbReference type="OrthoDB" id="4491390at2759"/>
<dbReference type="PANTHER" id="PTHR38111:SF2">
    <property type="entry name" value="FINGER DOMAIN PROTEIN, PUTATIVE (AFU_ORTHOLOGUE AFUA_1G01560)-RELATED"/>
    <property type="match status" value="1"/>
</dbReference>
<reference evidence="4" key="1">
    <citation type="submission" date="2020-01" db="EMBL/GenBank/DDBJ databases">
        <authorList>
            <consortium name="DOE Joint Genome Institute"/>
            <person name="Haridas S."/>
            <person name="Albert R."/>
            <person name="Binder M."/>
            <person name="Bloem J."/>
            <person name="Labutti K."/>
            <person name="Salamov A."/>
            <person name="Andreopoulos B."/>
            <person name="Baker S.E."/>
            <person name="Barry K."/>
            <person name="Bills G."/>
            <person name="Bluhm B.H."/>
            <person name="Cannon C."/>
            <person name="Castanera R."/>
            <person name="Culley D.E."/>
            <person name="Daum C."/>
            <person name="Ezra D."/>
            <person name="Gonzalez J.B."/>
            <person name="Henrissat B."/>
            <person name="Kuo A."/>
            <person name="Liang C."/>
            <person name="Lipzen A."/>
            <person name="Lutzoni F."/>
            <person name="Magnuson J."/>
            <person name="Mondo S."/>
            <person name="Nolan M."/>
            <person name="Ohm R."/>
            <person name="Pangilinan J."/>
            <person name="Park H.-J."/>
            <person name="Ramirez L."/>
            <person name="Alfaro M."/>
            <person name="Sun H."/>
            <person name="Tritt A."/>
            <person name="Yoshinaga Y."/>
            <person name="Zwiers L.-H."/>
            <person name="Turgeon B.G."/>
            <person name="Goodwin S.B."/>
            <person name="Spatafora J.W."/>
            <person name="Crous P.W."/>
            <person name="Grigoriev I.V."/>
        </authorList>
    </citation>
    <scope>NUCLEOTIDE SEQUENCE</scope>
    <source>
        <strain evidence="4">IPT5</strain>
    </source>
</reference>
<name>A0A6A7ASU4_9PLEO</name>
<dbReference type="CDD" id="cd00067">
    <property type="entry name" value="GAL4"/>
    <property type="match status" value="1"/>
</dbReference>
<keyword evidence="2" id="KW-0472">Membrane</keyword>
<keyword evidence="2" id="KW-1133">Transmembrane helix</keyword>
<dbReference type="InterPro" id="IPR053178">
    <property type="entry name" value="Osmoadaptation_assoc"/>
</dbReference>
<dbReference type="GO" id="GO:0008270">
    <property type="term" value="F:zinc ion binding"/>
    <property type="evidence" value="ECO:0007669"/>
    <property type="project" value="InterPro"/>
</dbReference>
<dbReference type="InterPro" id="IPR001138">
    <property type="entry name" value="Zn2Cys6_DnaBD"/>
</dbReference>
<evidence type="ECO:0000256" key="2">
    <source>
        <dbReference type="SAM" id="Phobius"/>
    </source>
</evidence>
<proteinExistence type="predicted"/>
<evidence type="ECO:0000313" key="5">
    <source>
        <dbReference type="Proteomes" id="UP000799423"/>
    </source>
</evidence>
<organism evidence="4 5">
    <name type="scientific">Plenodomus tracheiphilus IPT5</name>
    <dbReference type="NCBI Taxonomy" id="1408161"/>
    <lineage>
        <taxon>Eukaryota</taxon>
        <taxon>Fungi</taxon>
        <taxon>Dikarya</taxon>
        <taxon>Ascomycota</taxon>
        <taxon>Pezizomycotina</taxon>
        <taxon>Dothideomycetes</taxon>
        <taxon>Pleosporomycetidae</taxon>
        <taxon>Pleosporales</taxon>
        <taxon>Pleosporineae</taxon>
        <taxon>Leptosphaeriaceae</taxon>
        <taxon>Plenodomus</taxon>
    </lineage>
</organism>
<evidence type="ECO:0000256" key="1">
    <source>
        <dbReference type="ARBA" id="ARBA00023242"/>
    </source>
</evidence>
<keyword evidence="2" id="KW-0812">Transmembrane</keyword>
<dbReference type="GO" id="GO:0000981">
    <property type="term" value="F:DNA-binding transcription factor activity, RNA polymerase II-specific"/>
    <property type="evidence" value="ECO:0007669"/>
    <property type="project" value="InterPro"/>
</dbReference>
<dbReference type="InterPro" id="IPR021858">
    <property type="entry name" value="Fun_TF"/>
</dbReference>
<dbReference type="EMBL" id="MU006335">
    <property type="protein sequence ID" value="KAF2846386.1"/>
    <property type="molecule type" value="Genomic_DNA"/>
</dbReference>
<dbReference type="AlphaFoldDB" id="A0A6A7ASU4"/>
<keyword evidence="5" id="KW-1185">Reference proteome</keyword>
<accession>A0A6A7ASU4</accession>
<protein>
    <recommendedName>
        <fullName evidence="3">Zn(2)-C6 fungal-type domain-containing protein</fullName>
    </recommendedName>
</protein>
<sequence length="531" mass="59948">MVPPRTPSSAWRVERERIAAHPELVLLWTFEAIALPARKVRCDEAKPECNICVRRGTKCPGYRPTQSFILHKFDEHTDRPALIKEDENRYKYANQTSTSKQPSGNAPTKAVARLPVSEVKPPAATIPKQVSAIAADRIQHLGNFIALYLPQSDGPALPPPSALIRGLPTMPANSKVLLAAVDALSAAQIAVDKRNYTLINRSRSLYGTALSQMMQAIQDPVMALKDETLISTYLLTLYEVFVGVSQGHGFFYHVQGLLRLLKQRGPSSFENRLSMQIFHAIRYNSLTIGYHMRKASMLDSPEWMEVTVKAAKVDPYVALNDICIAIPRLLERTDKLATNSNPQAEIDSLLEDSQHVANRAFEWLSLFERHGPHYDKVDVDSMDGFLDICSERLFDPVYNFHYFGAGICYMIYWMSMLILQGNTFRLLRQHRQLEMKQLMMWDRQLVGYADGICRSIPYNCRPVTGYTAKFGSLTPLVVARKFYEAKGAKREAGWCETVYLGARVPGLYQEPVSLEPLKDVKETVKGSDKFI</sequence>
<evidence type="ECO:0000313" key="4">
    <source>
        <dbReference type="EMBL" id="KAF2846386.1"/>
    </source>
</evidence>
<dbReference type="SUPFAM" id="SSF57701">
    <property type="entry name" value="Zn2/Cys6 DNA-binding domain"/>
    <property type="match status" value="1"/>
</dbReference>
<keyword evidence="1" id="KW-0539">Nucleus</keyword>
<gene>
    <name evidence="4" type="ORF">T440DRAFT_541300</name>
</gene>
<dbReference type="Pfam" id="PF11951">
    <property type="entry name" value="Fungal_trans_2"/>
    <property type="match status" value="1"/>
</dbReference>
<feature type="transmembrane region" description="Helical" evidence="2">
    <location>
        <begin position="400"/>
        <end position="419"/>
    </location>
</feature>
<dbReference type="Proteomes" id="UP000799423">
    <property type="component" value="Unassembled WGS sequence"/>
</dbReference>
<dbReference type="InterPro" id="IPR036864">
    <property type="entry name" value="Zn2-C6_fun-type_DNA-bd_sf"/>
</dbReference>
<dbReference type="PANTHER" id="PTHR38111">
    <property type="entry name" value="ZN(2)-C6 FUNGAL-TYPE DOMAIN-CONTAINING PROTEIN-RELATED"/>
    <property type="match status" value="1"/>
</dbReference>
<dbReference type="Pfam" id="PF00172">
    <property type="entry name" value="Zn_clus"/>
    <property type="match status" value="1"/>
</dbReference>
<evidence type="ECO:0000259" key="3">
    <source>
        <dbReference type="Pfam" id="PF00172"/>
    </source>
</evidence>
<feature type="domain" description="Zn(2)-C6 fungal-type" evidence="3">
    <location>
        <begin position="38"/>
        <end position="64"/>
    </location>
</feature>
<dbReference type="Gene3D" id="4.10.240.10">
    <property type="entry name" value="Zn(2)-C6 fungal-type DNA-binding domain"/>
    <property type="match status" value="1"/>
</dbReference>